<keyword evidence="3" id="KW-1185">Reference proteome</keyword>
<dbReference type="AlphaFoldDB" id="A0A8K0XNL1"/>
<protein>
    <submittedName>
        <fullName evidence="2">Alpha/beta hydrolase fold-1</fullName>
    </submittedName>
</protein>
<dbReference type="OrthoDB" id="94039at2759"/>
<evidence type="ECO:0000313" key="3">
    <source>
        <dbReference type="Proteomes" id="UP000813824"/>
    </source>
</evidence>
<evidence type="ECO:0000259" key="1">
    <source>
        <dbReference type="Pfam" id="PF12697"/>
    </source>
</evidence>
<name>A0A8K0XNL1_9AGAR</name>
<proteinExistence type="predicted"/>
<dbReference type="InterPro" id="IPR029058">
    <property type="entry name" value="AB_hydrolase_fold"/>
</dbReference>
<dbReference type="Pfam" id="PF12697">
    <property type="entry name" value="Abhydrolase_6"/>
    <property type="match status" value="1"/>
</dbReference>
<dbReference type="EMBL" id="JAEVFJ010000021">
    <property type="protein sequence ID" value="KAH8096998.1"/>
    <property type="molecule type" value="Genomic_DNA"/>
</dbReference>
<organism evidence="2 3">
    <name type="scientific">Cristinia sonorae</name>
    <dbReference type="NCBI Taxonomy" id="1940300"/>
    <lineage>
        <taxon>Eukaryota</taxon>
        <taxon>Fungi</taxon>
        <taxon>Dikarya</taxon>
        <taxon>Basidiomycota</taxon>
        <taxon>Agaricomycotina</taxon>
        <taxon>Agaricomycetes</taxon>
        <taxon>Agaricomycetidae</taxon>
        <taxon>Agaricales</taxon>
        <taxon>Pleurotineae</taxon>
        <taxon>Stephanosporaceae</taxon>
        <taxon>Cristinia</taxon>
    </lineage>
</organism>
<feature type="domain" description="AB hydrolase-1" evidence="1">
    <location>
        <begin position="38"/>
        <end position="323"/>
    </location>
</feature>
<dbReference type="GO" id="GO:0016787">
    <property type="term" value="F:hydrolase activity"/>
    <property type="evidence" value="ECO:0007669"/>
    <property type="project" value="UniProtKB-KW"/>
</dbReference>
<accession>A0A8K0XNL1</accession>
<reference evidence="2" key="1">
    <citation type="journal article" date="2021" name="New Phytol.">
        <title>Evolutionary innovations through gain and loss of genes in the ectomycorrhizal Boletales.</title>
        <authorList>
            <person name="Wu G."/>
            <person name="Miyauchi S."/>
            <person name="Morin E."/>
            <person name="Kuo A."/>
            <person name="Drula E."/>
            <person name="Varga T."/>
            <person name="Kohler A."/>
            <person name="Feng B."/>
            <person name="Cao Y."/>
            <person name="Lipzen A."/>
            <person name="Daum C."/>
            <person name="Hundley H."/>
            <person name="Pangilinan J."/>
            <person name="Johnson J."/>
            <person name="Barry K."/>
            <person name="LaButti K."/>
            <person name="Ng V."/>
            <person name="Ahrendt S."/>
            <person name="Min B."/>
            <person name="Choi I.G."/>
            <person name="Park H."/>
            <person name="Plett J.M."/>
            <person name="Magnuson J."/>
            <person name="Spatafora J.W."/>
            <person name="Nagy L.G."/>
            <person name="Henrissat B."/>
            <person name="Grigoriev I.V."/>
            <person name="Yang Z.L."/>
            <person name="Xu J."/>
            <person name="Martin F.M."/>
        </authorList>
    </citation>
    <scope>NUCLEOTIDE SEQUENCE</scope>
    <source>
        <strain evidence="2">KKN 215</strain>
    </source>
</reference>
<evidence type="ECO:0000313" key="2">
    <source>
        <dbReference type="EMBL" id="KAH8096998.1"/>
    </source>
</evidence>
<dbReference type="InterPro" id="IPR000073">
    <property type="entry name" value="AB_hydrolase_1"/>
</dbReference>
<dbReference type="SUPFAM" id="SSF53474">
    <property type="entry name" value="alpha/beta-Hydrolases"/>
    <property type="match status" value="1"/>
</dbReference>
<dbReference type="GO" id="GO:0016020">
    <property type="term" value="C:membrane"/>
    <property type="evidence" value="ECO:0007669"/>
    <property type="project" value="TreeGrafter"/>
</dbReference>
<comment type="caution">
    <text evidence="2">The sequence shown here is derived from an EMBL/GenBank/DDBJ whole genome shotgun (WGS) entry which is preliminary data.</text>
</comment>
<dbReference type="InterPro" id="IPR050266">
    <property type="entry name" value="AB_hydrolase_sf"/>
</dbReference>
<dbReference type="Proteomes" id="UP000813824">
    <property type="component" value="Unassembled WGS sequence"/>
</dbReference>
<dbReference type="PANTHER" id="PTHR43798">
    <property type="entry name" value="MONOACYLGLYCEROL LIPASE"/>
    <property type="match status" value="1"/>
</dbReference>
<gene>
    <name evidence="2" type="ORF">BXZ70DRAFT_303667</name>
</gene>
<keyword evidence="2" id="KW-0378">Hydrolase</keyword>
<dbReference type="Gene3D" id="3.40.50.1820">
    <property type="entry name" value="alpha/beta hydrolase"/>
    <property type="match status" value="1"/>
</dbReference>
<dbReference type="PANTHER" id="PTHR43798:SF33">
    <property type="entry name" value="HYDROLASE, PUTATIVE (AFU_ORTHOLOGUE AFUA_2G14860)-RELATED"/>
    <property type="match status" value="1"/>
</dbReference>
<sequence>MELTSFIFDPRPQYPLVVTAKRYSHPSFHPDDPHALTLILTHGTGFFKEHWEPTIDHLVNLLSNDKQSRPKIHEIWSLDCPNHGAAAILNEEELQWGYSAVFGWEEYARSVQTFLKGKGTGVPVDFSSRRLVGIGHSMGAISLMISRTYVSPVDFAALILVEPMLLPPAISQSPDKNLLRKGAEGRRDIWPSRAAAFELMQSRPTWKTWDPRILKLYIEHGLRDLPTITYPDKEGVTLTCTRQQEVACYSDNLGRARAYKYLATLCSEIPVHFVHGAVSEPYLPTEIKDYVANEITQGRAASISKVAGAGHLVVQTHPQGLATAIYNILRKESARASILSRL</sequence>